<name>A0AAI9P8W6_AERCA</name>
<dbReference type="PROSITE" id="PS50994">
    <property type="entry name" value="INTEGRASE"/>
    <property type="match status" value="1"/>
</dbReference>
<dbReference type="InterPro" id="IPR036388">
    <property type="entry name" value="WH-like_DNA-bd_sf"/>
</dbReference>
<dbReference type="InterPro" id="IPR001584">
    <property type="entry name" value="Integrase_cat-core"/>
</dbReference>
<dbReference type="AlphaFoldDB" id="A0AAI9P8W6"/>
<evidence type="ECO:0000256" key="1">
    <source>
        <dbReference type="SAM" id="MobiDB-lite"/>
    </source>
</evidence>
<evidence type="ECO:0000259" key="2">
    <source>
        <dbReference type="PROSITE" id="PS50994"/>
    </source>
</evidence>
<dbReference type="RefSeq" id="WP_223919441.1">
    <property type="nucleotide sequence ID" value="NZ_BPNL01000005.1"/>
</dbReference>
<evidence type="ECO:0000313" key="5">
    <source>
        <dbReference type="Proteomes" id="UP000887009"/>
    </source>
</evidence>
<dbReference type="GO" id="GO:0015074">
    <property type="term" value="P:DNA integration"/>
    <property type="evidence" value="ECO:0007669"/>
    <property type="project" value="InterPro"/>
</dbReference>
<feature type="domain" description="HTH Mu-type" evidence="3">
    <location>
        <begin position="2"/>
        <end position="67"/>
    </location>
</feature>
<gene>
    <name evidence="4" type="primary">tnpA_1</name>
    <name evidence="4" type="ORF">KAM348_07020</name>
</gene>
<dbReference type="InterPro" id="IPR036397">
    <property type="entry name" value="RNaseH_sf"/>
</dbReference>
<organism evidence="4 5">
    <name type="scientific">Aeromonas caviae</name>
    <name type="common">Aeromonas punctata</name>
    <dbReference type="NCBI Taxonomy" id="648"/>
    <lineage>
        <taxon>Bacteria</taxon>
        <taxon>Pseudomonadati</taxon>
        <taxon>Pseudomonadota</taxon>
        <taxon>Gammaproteobacteria</taxon>
        <taxon>Aeromonadales</taxon>
        <taxon>Aeromonadaceae</taxon>
        <taxon>Aeromonas</taxon>
    </lineage>
</organism>
<comment type="caution">
    <text evidence="4">The sequence shown here is derived from an EMBL/GenBank/DDBJ whole genome shotgun (WGS) entry which is preliminary data.</text>
</comment>
<dbReference type="SUPFAM" id="SSF53098">
    <property type="entry name" value="Ribonuclease H-like"/>
    <property type="match status" value="1"/>
</dbReference>
<protein>
    <submittedName>
        <fullName evidence="4">Transposase</fullName>
    </submittedName>
</protein>
<feature type="region of interest" description="Disordered" evidence="1">
    <location>
        <begin position="658"/>
        <end position="690"/>
    </location>
</feature>
<evidence type="ECO:0000313" key="4">
    <source>
        <dbReference type="EMBL" id="GJA53279.1"/>
    </source>
</evidence>
<evidence type="ECO:0000259" key="3">
    <source>
        <dbReference type="PROSITE" id="PS51702"/>
    </source>
</evidence>
<feature type="domain" description="Integrase catalytic" evidence="2">
    <location>
        <begin position="289"/>
        <end position="466"/>
    </location>
</feature>
<dbReference type="Gene3D" id="3.30.420.10">
    <property type="entry name" value="Ribonuclease H-like superfamily/Ribonuclease H"/>
    <property type="match status" value="1"/>
</dbReference>
<dbReference type="InterPro" id="IPR003314">
    <property type="entry name" value="Mu-type_HTH"/>
</dbReference>
<dbReference type="PROSITE" id="PS51702">
    <property type="entry name" value="HTH_MU"/>
    <property type="match status" value="1"/>
</dbReference>
<dbReference type="Gene3D" id="1.10.10.10">
    <property type="entry name" value="Winged helix-like DNA-binding domain superfamily/Winged helix DNA-binding domain"/>
    <property type="match status" value="1"/>
</dbReference>
<dbReference type="GO" id="GO:0003677">
    <property type="term" value="F:DNA binding"/>
    <property type="evidence" value="ECO:0007669"/>
    <property type="project" value="InterPro"/>
</dbReference>
<dbReference type="Pfam" id="PF09299">
    <property type="entry name" value="Mu-transpos_C"/>
    <property type="match status" value="1"/>
</dbReference>
<dbReference type="InterPro" id="IPR015378">
    <property type="entry name" value="Transposase-like_Mu_C"/>
</dbReference>
<reference evidence="4" key="1">
    <citation type="submission" date="2021-07" db="EMBL/GenBank/DDBJ databases">
        <title>Draft genome sequence of carbapenem-resistant Aeromonas spp. in Japan.</title>
        <authorList>
            <person name="Maehana S."/>
            <person name="Suzuki M."/>
            <person name="Kitasato H."/>
        </authorList>
    </citation>
    <scope>NUCLEOTIDE SEQUENCE</scope>
    <source>
        <strain evidence="4">KAM348</strain>
    </source>
</reference>
<dbReference type="SUPFAM" id="SSF46955">
    <property type="entry name" value="Putative DNA-binding domain"/>
    <property type="match status" value="1"/>
</dbReference>
<dbReference type="Proteomes" id="UP000887009">
    <property type="component" value="Unassembled WGS sequence"/>
</dbReference>
<accession>A0AAI9P8W6</accession>
<proteinExistence type="predicted"/>
<sequence length="750" mass="84938">MNKLWFSVQELVGLDGLPSTAFGVRKKADSEGWESRKKEKGKGFEYHLASLPQVTQQALAKQQAKALLQASDSVAVAAKQMVAKLEAEEQVEQTALQARKSDGLVQFNSLPEVRQERATAKMAILSALDAFVAPYSMAGRKVDGIRLFIDAYNQRQLDLPEWVAAHRQKLSQPTLYRWLKKREQEGIVALAGAYKVNRPHLVDTFPRMAQFLVAVLTAKPHLASKAHTLQALVTEQARQEQDWVVPSPSSLRRWVSKWLAAHSAEFAFMTDPDGYNSRHRPVYQKMYQRYGLPNDVWEFDSTPVDVQLNVGGKLKRYTIIGAIDVMTRRAQLLLCPTSDSDGICLLLRQCLLSWGLPNEHGICKTDNGSDYVSKRTTGIFDLLGIRLERAKAFSGWEKPFIERFFRTMSHGLMELLPGYIGHNVSDRKKIEAVRAFCERIGKNRAKGEKEALELALTPEQLEQALSDWLEFHYHHQPHRGLDDLTPFQAYQQSGYQPRLIPEVHALDQLLQHVGDATVVRGKVSAGGLQYTAPELMAPEWARRRVRVFLNPTNVGRATLYPLDDWGRYVEAINDELVGTAVAPDEFRTQRKAATKALRNFRRESKRLGDEFEINDVAARILAAKKHQNQSLVGLPLGSREHDNAAILGLSQAAQAASLPSEPSFSDSEREALARRREQDRQLMRQQEEGKAKLLRDQEANAWFLSRKALIEPLTDTQAAWLAQYRKDYYLVARRIDFTLRQEQEAKAQGQ</sequence>
<dbReference type="InterPro" id="IPR012337">
    <property type="entry name" value="RNaseH-like_sf"/>
</dbReference>
<dbReference type="Pfam" id="PF02316">
    <property type="entry name" value="HTH_Tnp_Mu_1"/>
    <property type="match status" value="1"/>
</dbReference>
<dbReference type="EMBL" id="BPNL01000005">
    <property type="protein sequence ID" value="GJA53279.1"/>
    <property type="molecule type" value="Genomic_DNA"/>
</dbReference>
<feature type="compositionally biased region" description="Basic and acidic residues" evidence="1">
    <location>
        <begin position="666"/>
        <end position="690"/>
    </location>
</feature>
<dbReference type="InterPro" id="IPR009061">
    <property type="entry name" value="DNA-bd_dom_put_sf"/>
</dbReference>